<gene>
    <name evidence="1" type="ORF">SDC9_192110</name>
</gene>
<evidence type="ECO:0000313" key="1">
    <source>
        <dbReference type="EMBL" id="MPN44545.1"/>
    </source>
</evidence>
<organism evidence="1">
    <name type="scientific">bioreactor metagenome</name>
    <dbReference type="NCBI Taxonomy" id="1076179"/>
    <lineage>
        <taxon>unclassified sequences</taxon>
        <taxon>metagenomes</taxon>
        <taxon>ecological metagenomes</taxon>
    </lineage>
</organism>
<proteinExistence type="predicted"/>
<accession>A0A645HZS1</accession>
<reference evidence="1" key="1">
    <citation type="submission" date="2019-08" db="EMBL/GenBank/DDBJ databases">
        <authorList>
            <person name="Kucharzyk K."/>
            <person name="Murdoch R.W."/>
            <person name="Higgins S."/>
            <person name="Loffler F."/>
        </authorList>
    </citation>
    <scope>NUCLEOTIDE SEQUENCE</scope>
</reference>
<name>A0A645HZS1_9ZZZZ</name>
<comment type="caution">
    <text evidence="1">The sequence shown here is derived from an EMBL/GenBank/DDBJ whole genome shotgun (WGS) entry which is preliminary data.</text>
</comment>
<protein>
    <submittedName>
        <fullName evidence="1">Uncharacterized protein</fullName>
    </submittedName>
</protein>
<dbReference type="EMBL" id="VSSQ01103744">
    <property type="protein sequence ID" value="MPN44545.1"/>
    <property type="molecule type" value="Genomic_DNA"/>
</dbReference>
<sequence length="58" mass="6856">MSLLHAEYGIKTEFFFTLFDQKTVQIQHIPECKKAHDDQPDKEHHHRRIAVAHIGNTF</sequence>
<dbReference type="AlphaFoldDB" id="A0A645HZS1"/>